<evidence type="ECO:0008006" key="7">
    <source>
        <dbReference type="Google" id="ProtNLM"/>
    </source>
</evidence>
<keyword evidence="2" id="KW-0732">Signal</keyword>
<dbReference type="InterPro" id="IPR029045">
    <property type="entry name" value="ClpP/crotonase-like_dom_sf"/>
</dbReference>
<dbReference type="OrthoDB" id="27214at2759"/>
<reference evidence="5" key="1">
    <citation type="journal article" date="2021" name="Nat. Commun.">
        <title>Genetic determinants of endophytism in the Arabidopsis root mycobiome.</title>
        <authorList>
            <person name="Mesny F."/>
            <person name="Miyauchi S."/>
            <person name="Thiergart T."/>
            <person name="Pickel B."/>
            <person name="Atanasova L."/>
            <person name="Karlsson M."/>
            <person name="Huettel B."/>
            <person name="Barry K.W."/>
            <person name="Haridas S."/>
            <person name="Chen C."/>
            <person name="Bauer D."/>
            <person name="Andreopoulos W."/>
            <person name="Pangilinan J."/>
            <person name="LaButti K."/>
            <person name="Riley R."/>
            <person name="Lipzen A."/>
            <person name="Clum A."/>
            <person name="Drula E."/>
            <person name="Henrissat B."/>
            <person name="Kohler A."/>
            <person name="Grigoriev I.V."/>
            <person name="Martin F.M."/>
            <person name="Hacquard S."/>
        </authorList>
    </citation>
    <scope>NUCLEOTIDE SEQUENCE</scope>
    <source>
        <strain evidence="5">MPI-SDFR-AT-0120</strain>
    </source>
</reference>
<dbReference type="Pfam" id="PF23658">
    <property type="entry name" value="PDZ_CPAF_rel"/>
    <property type="match status" value="1"/>
</dbReference>
<dbReference type="Proteomes" id="UP000813461">
    <property type="component" value="Unassembled WGS sequence"/>
</dbReference>
<dbReference type="SUPFAM" id="SSF52096">
    <property type="entry name" value="ClpP/crotonase"/>
    <property type="match status" value="1"/>
</dbReference>
<organism evidence="5 6">
    <name type="scientific">Paraphoma chrysanthemicola</name>
    <dbReference type="NCBI Taxonomy" id="798071"/>
    <lineage>
        <taxon>Eukaryota</taxon>
        <taxon>Fungi</taxon>
        <taxon>Dikarya</taxon>
        <taxon>Ascomycota</taxon>
        <taxon>Pezizomycotina</taxon>
        <taxon>Dothideomycetes</taxon>
        <taxon>Pleosporomycetidae</taxon>
        <taxon>Pleosporales</taxon>
        <taxon>Pleosporineae</taxon>
        <taxon>Phaeosphaeriaceae</taxon>
        <taxon>Paraphoma</taxon>
    </lineage>
</organism>
<dbReference type="InterPro" id="IPR056186">
    <property type="entry name" value="PDZ_CPAF-rel"/>
</dbReference>
<keyword evidence="6" id="KW-1185">Reference proteome</keyword>
<dbReference type="Pfam" id="PF03572">
    <property type="entry name" value="Peptidase_S41"/>
    <property type="match status" value="1"/>
</dbReference>
<dbReference type="PANTHER" id="PTHR37049">
    <property type="entry name" value="PEPTIDASE S41 FAMILY PROTEIN"/>
    <property type="match status" value="1"/>
</dbReference>
<name>A0A8K0VYS3_9PLEO</name>
<dbReference type="PANTHER" id="PTHR37049:SF5">
    <property type="entry name" value="TAIL SPECIFIC PROTEASE DOMAIN-CONTAINING PROTEIN"/>
    <property type="match status" value="1"/>
</dbReference>
<feature type="chain" id="PRO_5035425801" description="Tail specific protease domain-containing protein" evidence="2">
    <location>
        <begin position="19"/>
        <end position="848"/>
    </location>
</feature>
<feature type="signal peptide" evidence="2">
    <location>
        <begin position="1"/>
        <end position="18"/>
    </location>
</feature>
<dbReference type="InterPro" id="IPR052766">
    <property type="entry name" value="S41A_metabolite_peptidase"/>
</dbReference>
<dbReference type="GO" id="GO:0006508">
    <property type="term" value="P:proteolysis"/>
    <property type="evidence" value="ECO:0007669"/>
    <property type="project" value="InterPro"/>
</dbReference>
<proteinExistence type="predicted"/>
<evidence type="ECO:0000259" key="4">
    <source>
        <dbReference type="Pfam" id="PF23658"/>
    </source>
</evidence>
<gene>
    <name evidence="5" type="ORF">FB567DRAFT_526151</name>
</gene>
<feature type="domain" description="CPAF-like PDZ" evidence="4">
    <location>
        <begin position="161"/>
        <end position="280"/>
    </location>
</feature>
<evidence type="ECO:0000313" key="5">
    <source>
        <dbReference type="EMBL" id="KAH7086743.1"/>
    </source>
</evidence>
<evidence type="ECO:0000256" key="2">
    <source>
        <dbReference type="SAM" id="SignalP"/>
    </source>
</evidence>
<dbReference type="Gene3D" id="3.90.226.10">
    <property type="entry name" value="2-enoyl-CoA Hydratase, Chain A, domain 1"/>
    <property type="match status" value="1"/>
</dbReference>
<evidence type="ECO:0000256" key="1">
    <source>
        <dbReference type="SAM" id="MobiDB-lite"/>
    </source>
</evidence>
<protein>
    <recommendedName>
        <fullName evidence="7">Tail specific protease domain-containing protein</fullName>
    </recommendedName>
</protein>
<comment type="caution">
    <text evidence="5">The sequence shown here is derived from an EMBL/GenBank/DDBJ whole genome shotgun (WGS) entry which is preliminary data.</text>
</comment>
<evidence type="ECO:0000259" key="3">
    <source>
        <dbReference type="Pfam" id="PF03572"/>
    </source>
</evidence>
<dbReference type="GO" id="GO:0008236">
    <property type="term" value="F:serine-type peptidase activity"/>
    <property type="evidence" value="ECO:0007669"/>
    <property type="project" value="InterPro"/>
</dbReference>
<feature type="region of interest" description="Disordered" evidence="1">
    <location>
        <begin position="697"/>
        <end position="718"/>
    </location>
</feature>
<dbReference type="AlphaFoldDB" id="A0A8K0VYS3"/>
<feature type="domain" description="Tail specific protease" evidence="3">
    <location>
        <begin position="365"/>
        <end position="577"/>
    </location>
</feature>
<dbReference type="EMBL" id="JAGMVJ010000010">
    <property type="protein sequence ID" value="KAH7086743.1"/>
    <property type="molecule type" value="Genomic_DNA"/>
</dbReference>
<accession>A0A8K0VYS3</accession>
<sequence>MLFTQGFLLASIAASGFARSLPSKVRPRQAPSTTTDAPDAQATICGDIVDDANEGFQIFWASDAYACLTSVPFNAAVATRFIQYWNQTIQFQSTLAYLKTPPQGYQQPAVDVILELNRIQQKVDANAYANQYDFEADFQLLTYALHDSHVYLTAGVLAAFSFAAPYEVVSVSVDGKQAPKIYITDDILDSAKEGWNPSAITSINGTEVNQFLTQYAALNSWGYVEPHAEWNALMSSPTLDIQGGLTTLSGAGTFYPGDNLTYTFENGTKLETFWLAIYNEVANYTGPLTTGGDFYNYFVLGLLPASFDPTTIVSPSYSGELTEGPTNWTNVSYGAFPDDPFIAQADLGVLGGGLVTGYTLDDISTGVLSLPSFDAIPQTIGDYSLAVNQFIGNASNSNLTRVIIDLQRNPGGATLLAYTTFKAFFPDLSPFAGSRRRSFPAANVLGSATTKYWDDLDENNDDDYILKQQLAADEWLITNRINAATGKNFTSWQEYQGPVNANSDAFSLTEQYDLANVIFDAAAFDEWYPTMYMPNKSAWAFEERLFNPDQIVLLTDGLCASACSLFVEMMTRAGVKTIAAGGQPKSGPMQTASGTRGAIVYSAFNLDDDMSFARSIDTTAEALIPEIRDPGMYTKAAGFNIRDQIRKDETTPLQFKYEAADCRIYYTIANIYNMTQLWYDVATAAFVDPNKCVDGSRGFSTTNNTSPNPPPKPQSEKPVLSLDTSALKQVRFDDDPEDGFRSAYGRPIGGNDITLCPSNGVCPDGKSQCRPITISCAGEGSKNVKACLPPCTNRKGSTSCPGTCNILQTQESKVGLNRQANFGQDLFSGLCYPKTGTKKLGCTRNPTA</sequence>
<dbReference type="InterPro" id="IPR005151">
    <property type="entry name" value="Tail-specific_protease"/>
</dbReference>
<evidence type="ECO:0000313" key="6">
    <source>
        <dbReference type="Proteomes" id="UP000813461"/>
    </source>
</evidence>